<keyword evidence="2" id="KW-1133">Transmembrane helix</keyword>
<feature type="transmembrane region" description="Helical" evidence="2">
    <location>
        <begin position="351"/>
        <end position="371"/>
    </location>
</feature>
<dbReference type="RefSeq" id="WP_098455398.1">
    <property type="nucleotide sequence ID" value="NZ_PDJG01000001.1"/>
</dbReference>
<evidence type="ECO:0000256" key="1">
    <source>
        <dbReference type="SAM" id="MobiDB-lite"/>
    </source>
</evidence>
<protein>
    <submittedName>
        <fullName evidence="3">ABC-type transport system involved in multi-copper enzyme maturation permease subunit</fullName>
    </submittedName>
</protein>
<evidence type="ECO:0000313" key="4">
    <source>
        <dbReference type="Proteomes" id="UP000225548"/>
    </source>
</evidence>
<feature type="transmembrane region" description="Helical" evidence="2">
    <location>
        <begin position="155"/>
        <end position="178"/>
    </location>
</feature>
<dbReference type="GO" id="GO:0140359">
    <property type="term" value="F:ABC-type transporter activity"/>
    <property type="evidence" value="ECO:0007669"/>
    <property type="project" value="InterPro"/>
</dbReference>
<reference evidence="3 4" key="1">
    <citation type="submission" date="2017-10" db="EMBL/GenBank/DDBJ databases">
        <title>Sequencing the genomes of 1000 actinobacteria strains.</title>
        <authorList>
            <person name="Klenk H.-P."/>
        </authorList>
    </citation>
    <scope>NUCLEOTIDE SEQUENCE [LARGE SCALE GENOMIC DNA]</scope>
    <source>
        <strain evidence="3 4">DSM 18966</strain>
    </source>
</reference>
<dbReference type="Proteomes" id="UP000225548">
    <property type="component" value="Unassembled WGS sequence"/>
</dbReference>
<feature type="region of interest" description="Disordered" evidence="1">
    <location>
        <begin position="1"/>
        <end position="41"/>
    </location>
</feature>
<feature type="transmembrane region" description="Helical" evidence="2">
    <location>
        <begin position="71"/>
        <end position="91"/>
    </location>
</feature>
<gene>
    <name evidence="3" type="ORF">ATL42_2258</name>
</gene>
<accession>A0A2A9E740</accession>
<evidence type="ECO:0000256" key="2">
    <source>
        <dbReference type="SAM" id="Phobius"/>
    </source>
</evidence>
<organism evidence="3 4">
    <name type="scientific">Sanguibacter antarcticus</name>
    <dbReference type="NCBI Taxonomy" id="372484"/>
    <lineage>
        <taxon>Bacteria</taxon>
        <taxon>Bacillati</taxon>
        <taxon>Actinomycetota</taxon>
        <taxon>Actinomycetes</taxon>
        <taxon>Micrococcales</taxon>
        <taxon>Sanguibacteraceae</taxon>
        <taxon>Sanguibacter</taxon>
    </lineage>
</organism>
<dbReference type="PANTHER" id="PTHR43471">
    <property type="entry name" value="ABC TRANSPORTER PERMEASE"/>
    <property type="match status" value="1"/>
</dbReference>
<comment type="caution">
    <text evidence="3">The sequence shown here is derived from an EMBL/GenBank/DDBJ whole genome shotgun (WGS) entry which is preliminary data.</text>
</comment>
<evidence type="ECO:0000313" key="3">
    <source>
        <dbReference type="EMBL" id="PFG34351.1"/>
    </source>
</evidence>
<feature type="transmembrane region" description="Helical" evidence="2">
    <location>
        <begin position="184"/>
        <end position="208"/>
    </location>
</feature>
<feature type="transmembrane region" description="Helical" evidence="2">
    <location>
        <begin position="220"/>
        <end position="242"/>
    </location>
</feature>
<feature type="transmembrane region" description="Helical" evidence="2">
    <location>
        <begin position="103"/>
        <end position="123"/>
    </location>
</feature>
<dbReference type="GO" id="GO:0005886">
    <property type="term" value="C:plasma membrane"/>
    <property type="evidence" value="ECO:0007669"/>
    <property type="project" value="UniProtKB-SubCell"/>
</dbReference>
<dbReference type="AlphaFoldDB" id="A0A2A9E740"/>
<keyword evidence="2" id="KW-0472">Membrane</keyword>
<keyword evidence="2" id="KW-0812">Transmembrane</keyword>
<dbReference type="EMBL" id="PDJG01000001">
    <property type="protein sequence ID" value="PFG34351.1"/>
    <property type="molecule type" value="Genomic_DNA"/>
</dbReference>
<proteinExistence type="predicted"/>
<name>A0A2A9E740_9MICO</name>
<sequence>MTYPPAPTPLSGSGPYGPGSPPPAPAPGQYGAPPTGPAERGDWSLSWHGVRTVARLELTQRIRSTRWKTALVVWFVVVGGISVLISTAASFGSTYGDIKTGPLIFGLNVFFILFLGLLVTPTLSSSAINGDRNAGTLAILQVTLLTPLEITLGKLLAGWSAALAFLAVSIPFIVWAFFAGGVPVLAVVTTLALLSLVLAVVCAFSLALSSLVTKTSGSTMLSYLTVAGLAFFSFILFLLTLIPMTSEDTVRVQQASAFDSETGQVTACEWQTYETSQVHTERTWWLLAVNPFVMIADASPGGESFGENGADPLAAIRDSVREMRAGQGAPSTSCPAEISGIEQTDPSTAPVWPLGLVFYVLLGAGSVYLTVRRIRIPQRRLARGTRIA</sequence>
<dbReference type="OrthoDB" id="149032at2"/>
<keyword evidence="4" id="KW-1185">Reference proteome</keyword>